<sequence length="333" mass="34808">MLKWLLRASGVLKWALCGVGVLAVLLTAMIATPLKNPPELHSVSAARKNVDYSNLPAIERFQARDGTMLGFRHYSASGPASGRAAIVIHGSSGSSANAIHALSEALATHGVETWAIDIRGHGSSGTRGDIGHVGQLEKDLEDFVAVVRKSAPSVPITLLGHSAGGGFALRVASSPIQNLFARTILLAPYLGYDAPTNQPNSGGWASADIPRIFGLMALRKLGIDCCEALPTLAFAVPPNSANMLVPAYSNRLMRNFATRGYRADLAAATKPLTIISGAADELMLADKYAEAVRSITLSVDVKLIDGVDHIGVVSDPRAVSVIADDVAKGESGA</sequence>
<dbReference type="Proteomes" id="UP000189935">
    <property type="component" value="Chromosome I"/>
</dbReference>
<dbReference type="EMBL" id="LT670844">
    <property type="protein sequence ID" value="SHL18983.1"/>
    <property type="molecule type" value="Genomic_DNA"/>
</dbReference>
<dbReference type="SUPFAM" id="SSF53474">
    <property type="entry name" value="alpha/beta-Hydrolases"/>
    <property type="match status" value="1"/>
</dbReference>
<evidence type="ECO:0000313" key="2">
    <source>
        <dbReference type="EMBL" id="SHL18983.1"/>
    </source>
</evidence>
<reference evidence="2 3" key="1">
    <citation type="submission" date="2016-11" db="EMBL/GenBank/DDBJ databases">
        <authorList>
            <person name="Jaros S."/>
            <person name="Januszkiewicz K."/>
            <person name="Wedrychowicz H."/>
        </authorList>
    </citation>
    <scope>NUCLEOTIDE SEQUENCE [LARGE SCALE GENOMIC DNA]</scope>
    <source>
        <strain evidence="2 3">GAS499</strain>
    </source>
</reference>
<evidence type="ECO:0000313" key="3">
    <source>
        <dbReference type="Proteomes" id="UP000189935"/>
    </source>
</evidence>
<organism evidence="2 3">
    <name type="scientific">Bradyrhizobium lablabi</name>
    <dbReference type="NCBI Taxonomy" id="722472"/>
    <lineage>
        <taxon>Bacteria</taxon>
        <taxon>Pseudomonadati</taxon>
        <taxon>Pseudomonadota</taxon>
        <taxon>Alphaproteobacteria</taxon>
        <taxon>Hyphomicrobiales</taxon>
        <taxon>Nitrobacteraceae</taxon>
        <taxon>Bradyrhizobium</taxon>
    </lineage>
</organism>
<proteinExistence type="predicted"/>
<dbReference type="PANTHER" id="PTHR42886">
    <property type="entry name" value="RE40534P-RELATED"/>
    <property type="match status" value="1"/>
</dbReference>
<dbReference type="AlphaFoldDB" id="A0A1M6YLJ2"/>
<name>A0A1M6YLJ2_9BRAD</name>
<keyword evidence="2" id="KW-0378">Hydrolase</keyword>
<dbReference type="Gene3D" id="3.40.50.1820">
    <property type="entry name" value="alpha/beta hydrolase"/>
    <property type="match status" value="1"/>
</dbReference>
<dbReference type="RefSeq" id="WP_079542624.1">
    <property type="nucleotide sequence ID" value="NZ_LT670844.1"/>
</dbReference>
<dbReference type="InterPro" id="IPR029058">
    <property type="entry name" value="AB_hydrolase_fold"/>
</dbReference>
<dbReference type="PANTHER" id="PTHR42886:SF29">
    <property type="entry name" value="PUMMELIG, ISOFORM A"/>
    <property type="match status" value="1"/>
</dbReference>
<accession>A0A1M6YLJ2</accession>
<protein>
    <submittedName>
        <fullName evidence="2">Lysophospholipase, alpha-beta hydrolase superfamily</fullName>
    </submittedName>
</protein>
<dbReference type="OrthoDB" id="9808398at2"/>
<dbReference type="InterPro" id="IPR022742">
    <property type="entry name" value="Hydrolase_4"/>
</dbReference>
<evidence type="ECO:0000259" key="1">
    <source>
        <dbReference type="Pfam" id="PF12146"/>
    </source>
</evidence>
<dbReference type="Pfam" id="PF12146">
    <property type="entry name" value="Hydrolase_4"/>
    <property type="match status" value="1"/>
</dbReference>
<feature type="domain" description="Serine aminopeptidase S33" evidence="1">
    <location>
        <begin position="86"/>
        <end position="309"/>
    </location>
</feature>
<dbReference type="GO" id="GO:0016787">
    <property type="term" value="F:hydrolase activity"/>
    <property type="evidence" value="ECO:0007669"/>
    <property type="project" value="UniProtKB-KW"/>
</dbReference>
<gene>
    <name evidence="2" type="ORF">SAMN05444159_5254</name>
</gene>